<dbReference type="RefSeq" id="WP_011522977.1">
    <property type="nucleotide sequence ID" value="NC_008009.1"/>
</dbReference>
<reference evidence="3 4" key="1">
    <citation type="journal article" date="2009" name="Appl. Environ. Microbiol.">
        <title>Three genomes from the phylum Acidobacteria provide insight into the lifestyles of these microorganisms in soils.</title>
        <authorList>
            <person name="Ward N.L."/>
            <person name="Challacombe J.F."/>
            <person name="Janssen P.H."/>
            <person name="Henrissat B."/>
            <person name="Coutinho P.M."/>
            <person name="Wu M."/>
            <person name="Xie G."/>
            <person name="Haft D.H."/>
            <person name="Sait M."/>
            <person name="Badger J."/>
            <person name="Barabote R.D."/>
            <person name="Bradley B."/>
            <person name="Brettin T.S."/>
            <person name="Brinkac L.M."/>
            <person name="Bruce D."/>
            <person name="Creasy T."/>
            <person name="Daugherty S.C."/>
            <person name="Davidsen T.M."/>
            <person name="DeBoy R.T."/>
            <person name="Detter J.C."/>
            <person name="Dodson R.J."/>
            <person name="Durkin A.S."/>
            <person name="Ganapathy A."/>
            <person name="Gwinn-Giglio M."/>
            <person name="Han C.S."/>
            <person name="Khouri H."/>
            <person name="Kiss H."/>
            <person name="Kothari S.P."/>
            <person name="Madupu R."/>
            <person name="Nelson K.E."/>
            <person name="Nelson W.C."/>
            <person name="Paulsen I."/>
            <person name="Penn K."/>
            <person name="Ren Q."/>
            <person name="Rosovitz M.J."/>
            <person name="Selengut J.D."/>
            <person name="Shrivastava S."/>
            <person name="Sullivan S.A."/>
            <person name="Tapia R."/>
            <person name="Thompson L.S."/>
            <person name="Watkins K.L."/>
            <person name="Yang Q."/>
            <person name="Yu C."/>
            <person name="Zafar N."/>
            <person name="Zhou L."/>
            <person name="Kuske C.R."/>
        </authorList>
    </citation>
    <scope>NUCLEOTIDE SEQUENCE [LARGE SCALE GENOMIC DNA]</scope>
    <source>
        <strain evidence="3 4">Ellin345</strain>
    </source>
</reference>
<evidence type="ECO:0000313" key="4">
    <source>
        <dbReference type="Proteomes" id="UP000002432"/>
    </source>
</evidence>
<dbReference type="AlphaFoldDB" id="Q1IPM4"/>
<dbReference type="Proteomes" id="UP000002432">
    <property type="component" value="Chromosome"/>
</dbReference>
<gene>
    <name evidence="3" type="ordered locus">Acid345_2175</name>
</gene>
<feature type="transmembrane region" description="Helical" evidence="2">
    <location>
        <begin position="75"/>
        <end position="96"/>
    </location>
</feature>
<feature type="transmembrane region" description="Helical" evidence="2">
    <location>
        <begin position="47"/>
        <end position="63"/>
    </location>
</feature>
<feature type="transmembrane region" description="Helical" evidence="2">
    <location>
        <begin position="134"/>
        <end position="156"/>
    </location>
</feature>
<name>Q1IPM4_KORVE</name>
<dbReference type="STRING" id="204669.Acid345_2175"/>
<feature type="transmembrane region" description="Helical" evidence="2">
    <location>
        <begin position="108"/>
        <end position="128"/>
    </location>
</feature>
<feature type="compositionally biased region" description="Polar residues" evidence="1">
    <location>
        <begin position="305"/>
        <end position="317"/>
    </location>
</feature>
<feature type="region of interest" description="Disordered" evidence="1">
    <location>
        <begin position="305"/>
        <end position="324"/>
    </location>
</feature>
<evidence type="ECO:0000313" key="3">
    <source>
        <dbReference type="EMBL" id="ABF41176.1"/>
    </source>
</evidence>
<evidence type="ECO:0000256" key="1">
    <source>
        <dbReference type="SAM" id="MobiDB-lite"/>
    </source>
</evidence>
<dbReference type="EMBL" id="CP000360">
    <property type="protein sequence ID" value="ABF41176.1"/>
    <property type="molecule type" value="Genomic_DNA"/>
</dbReference>
<protein>
    <submittedName>
        <fullName evidence="3">Uncharacterized protein</fullName>
    </submittedName>
</protein>
<keyword evidence="2" id="KW-0812">Transmembrane</keyword>
<organism evidence="3 4">
    <name type="scientific">Koribacter versatilis (strain Ellin345)</name>
    <dbReference type="NCBI Taxonomy" id="204669"/>
    <lineage>
        <taxon>Bacteria</taxon>
        <taxon>Pseudomonadati</taxon>
        <taxon>Acidobacteriota</taxon>
        <taxon>Terriglobia</taxon>
        <taxon>Terriglobales</taxon>
        <taxon>Candidatus Korobacteraceae</taxon>
        <taxon>Candidatus Korobacter</taxon>
    </lineage>
</organism>
<accession>Q1IPM4</accession>
<proteinExistence type="predicted"/>
<keyword evidence="2" id="KW-1133">Transmembrane helix</keyword>
<dbReference type="EnsemblBacteria" id="ABF41176">
    <property type="protein sequence ID" value="ABF41176"/>
    <property type="gene ID" value="Acid345_2175"/>
</dbReference>
<keyword evidence="4" id="KW-1185">Reference proteome</keyword>
<feature type="compositionally biased region" description="Polar residues" evidence="1">
    <location>
        <begin position="1"/>
        <end position="27"/>
    </location>
</feature>
<feature type="region of interest" description="Disordered" evidence="1">
    <location>
        <begin position="1"/>
        <end position="37"/>
    </location>
</feature>
<evidence type="ECO:0000256" key="2">
    <source>
        <dbReference type="SAM" id="Phobius"/>
    </source>
</evidence>
<keyword evidence="2" id="KW-0472">Membrane</keyword>
<dbReference type="KEGG" id="aba:Acid345_2175"/>
<sequence>MPDPDTTPTLVEPTTNVDDPADNQQVEATKETSKVAQKRSPTSSDTWIGYVFWLIIIFWILVVKVPPMHAFFWRYWWESLITLVLLIAVIGSYAPWRQKIRSSVHTRVGSVIVALAGISILEGAISVLPQRYQILALRSTFLLVVCLFPVILYYLFITTRKYSLLNEFITNLERLGLLRERVTTPRSASSAAKEIAPDSALNLRILTYLQKFEAVYGSLDPELVSELVAATDPAAVFAKPEWNRRATAGFSSIFTPETTAPLVTATGLIALGWILALPPWQAAAPQPLAAQAKSANTQVLSAATPGLPTSATGSTETPLPAKAADAAPSTVAQTNTVSWLRALYPDESPVYFAFLGAYFFSIQMLFRRYVLKDLRSSAYVAVSLRIVMAVMGTWVMIPTARTLHILDSSSDLNTNSKLLVLSFVIGVFPPVIWQFLQAAFKKISGARYFLPSLSSELPLSSLDGLTVWHEARLEEEDIENVPNMATASIVDLMLYTRFSPDRIIDWIDQSILYTQLGPDRKIGNSEVTVRAKLRSHGIRTATALLEAYRKATDPEDKRGFEAILESDGRPPIRTLTDALLTSPNLDLVRNWRALEPFAGGEWVSHTAPVHHNRALAVQARG</sequence>
<feature type="transmembrane region" description="Helical" evidence="2">
    <location>
        <begin position="378"/>
        <end position="397"/>
    </location>
</feature>
<dbReference type="OrthoDB" id="9255632at2"/>
<feature type="transmembrane region" description="Helical" evidence="2">
    <location>
        <begin position="260"/>
        <end position="280"/>
    </location>
</feature>
<dbReference type="HOGENOM" id="CLU_439911_0_0_0"/>
<dbReference type="eggNOG" id="COG4235">
    <property type="taxonomic scope" value="Bacteria"/>
</dbReference>
<feature type="transmembrane region" description="Helical" evidence="2">
    <location>
        <begin position="417"/>
        <end position="436"/>
    </location>
</feature>
<feature type="transmembrane region" description="Helical" evidence="2">
    <location>
        <begin position="348"/>
        <end position="366"/>
    </location>
</feature>